<evidence type="ECO:0000313" key="2">
    <source>
        <dbReference type="EMBL" id="KAG2195597.1"/>
    </source>
</evidence>
<evidence type="ECO:0000259" key="1">
    <source>
        <dbReference type="Pfam" id="PF13358"/>
    </source>
</evidence>
<dbReference type="Proteomes" id="UP000650833">
    <property type="component" value="Unassembled WGS sequence"/>
</dbReference>
<name>A0A8H7QNJ3_9FUNG</name>
<reference evidence="2" key="1">
    <citation type="submission" date="2020-12" db="EMBL/GenBank/DDBJ databases">
        <title>Metabolic potential, ecology and presence of endohyphal bacteria is reflected in genomic diversity of Mucoromycotina.</title>
        <authorList>
            <person name="Muszewska A."/>
            <person name="Okrasinska A."/>
            <person name="Steczkiewicz K."/>
            <person name="Drgas O."/>
            <person name="Orlowska M."/>
            <person name="Perlinska-Lenart U."/>
            <person name="Aleksandrzak-Piekarczyk T."/>
            <person name="Szatraj K."/>
            <person name="Zielenkiewicz U."/>
            <person name="Pilsyk S."/>
            <person name="Malc E."/>
            <person name="Mieczkowski P."/>
            <person name="Kruszewska J.S."/>
            <person name="Biernat P."/>
            <person name="Pawlowska J."/>
        </authorList>
    </citation>
    <scope>NUCLEOTIDE SEQUENCE</scope>
    <source>
        <strain evidence="2">CBS 226.32</strain>
    </source>
</reference>
<dbReference type="Gene3D" id="3.30.420.10">
    <property type="entry name" value="Ribonuclease H-like superfamily/Ribonuclease H"/>
    <property type="match status" value="1"/>
</dbReference>
<protein>
    <recommendedName>
        <fullName evidence="1">Tc1-like transposase DDE domain-containing protein</fullName>
    </recommendedName>
</protein>
<dbReference type="PANTHER" id="PTHR47326:SF1">
    <property type="entry name" value="HTH PSQ-TYPE DOMAIN-CONTAINING PROTEIN"/>
    <property type="match status" value="1"/>
</dbReference>
<keyword evidence="3" id="KW-1185">Reference proteome</keyword>
<dbReference type="EMBL" id="JAEPRC010000517">
    <property type="protein sequence ID" value="KAG2195597.1"/>
    <property type="molecule type" value="Genomic_DNA"/>
</dbReference>
<dbReference type="GO" id="GO:0003676">
    <property type="term" value="F:nucleic acid binding"/>
    <property type="evidence" value="ECO:0007669"/>
    <property type="project" value="InterPro"/>
</dbReference>
<proteinExistence type="predicted"/>
<organism evidence="2 3">
    <name type="scientific">Mucor plumbeus</name>
    <dbReference type="NCBI Taxonomy" id="97098"/>
    <lineage>
        <taxon>Eukaryota</taxon>
        <taxon>Fungi</taxon>
        <taxon>Fungi incertae sedis</taxon>
        <taxon>Mucoromycota</taxon>
        <taxon>Mucoromycotina</taxon>
        <taxon>Mucoromycetes</taxon>
        <taxon>Mucorales</taxon>
        <taxon>Mucorineae</taxon>
        <taxon>Mucoraceae</taxon>
        <taxon>Mucor</taxon>
    </lineage>
</organism>
<sequence length="320" mass="37426">MTRPIPLEVQESIKALFSRNWSLRAIQKIFPDLSLSVLSRYRKKFFGNSKQAKPGRRSLITTQNTNYIERNLRNGKLDDPKGVPCYLAYIGIQMSMRNIRYVLKRKGFKPKRKVKTNFVRAENRAKRLEINMWGSDGKAFYWTDRPTELLPHQTEAQVQGDCGGAVFWGMITAEEPNYGSTITEGTVNSEVYADILELSLQDTMAYYGFDKKTFRFQQDNARPHTSGATKRWFRHHGYSLNTVLDWPAQSPDLNPIEHVWHQLKLRLNKYPTRATTISELEEKIEREWYKFTKENCLKYIDSMPRRIKAVIRSRGGPTRY</sequence>
<dbReference type="Pfam" id="PF13358">
    <property type="entry name" value="DDE_3"/>
    <property type="match status" value="1"/>
</dbReference>
<dbReference type="InterPro" id="IPR036397">
    <property type="entry name" value="RNaseH_sf"/>
</dbReference>
<gene>
    <name evidence="2" type="ORF">INT46_002321</name>
</gene>
<evidence type="ECO:0000313" key="3">
    <source>
        <dbReference type="Proteomes" id="UP000650833"/>
    </source>
</evidence>
<dbReference type="PANTHER" id="PTHR47326">
    <property type="entry name" value="TRANSPOSABLE ELEMENT TC3 TRANSPOSASE-LIKE PROTEIN"/>
    <property type="match status" value="1"/>
</dbReference>
<feature type="domain" description="Tc1-like transposase DDE" evidence="1">
    <location>
        <begin position="157"/>
        <end position="271"/>
    </location>
</feature>
<dbReference type="AlphaFoldDB" id="A0A8H7QNJ3"/>
<comment type="caution">
    <text evidence="2">The sequence shown here is derived from an EMBL/GenBank/DDBJ whole genome shotgun (WGS) entry which is preliminary data.</text>
</comment>
<accession>A0A8H7QNJ3</accession>
<dbReference type="InterPro" id="IPR038717">
    <property type="entry name" value="Tc1-like_DDE_dom"/>
</dbReference>